<proteinExistence type="predicted"/>
<accession>A0A8S1QCI6</accession>
<name>A0A8S1QCI6_PARPR</name>
<dbReference type="EMBL" id="CAJJDM010000155">
    <property type="protein sequence ID" value="CAD8112130.1"/>
    <property type="molecule type" value="Genomic_DNA"/>
</dbReference>
<sequence length="162" mass="19534">MKQDSPRFRAALLHSIEQERSKKLMDFNELLKENELTYLKFAFKTEERQENIYIKQFQKGTNLQRTGTMNICDLWSNAQINRYLDISRFTKDKFLLQKLAKQNNKFTYIRKPSPYLSQTPRPQPVQKKDLKSIIQELNILHQENKKLRSQINRNIYCKTVQY</sequence>
<evidence type="ECO:0000313" key="1">
    <source>
        <dbReference type="EMBL" id="CAD8112130.1"/>
    </source>
</evidence>
<dbReference type="Proteomes" id="UP000688137">
    <property type="component" value="Unassembled WGS sequence"/>
</dbReference>
<keyword evidence="2" id="KW-1185">Reference proteome</keyword>
<dbReference type="AlphaFoldDB" id="A0A8S1QCI6"/>
<comment type="caution">
    <text evidence="1">The sequence shown here is derived from an EMBL/GenBank/DDBJ whole genome shotgun (WGS) entry which is preliminary data.</text>
</comment>
<reference evidence="1" key="1">
    <citation type="submission" date="2021-01" db="EMBL/GenBank/DDBJ databases">
        <authorList>
            <consortium name="Genoscope - CEA"/>
            <person name="William W."/>
        </authorList>
    </citation>
    <scope>NUCLEOTIDE SEQUENCE</scope>
</reference>
<gene>
    <name evidence="1" type="ORF">PPRIM_AZ9-3.1.T1500050</name>
</gene>
<organism evidence="1 2">
    <name type="scientific">Paramecium primaurelia</name>
    <dbReference type="NCBI Taxonomy" id="5886"/>
    <lineage>
        <taxon>Eukaryota</taxon>
        <taxon>Sar</taxon>
        <taxon>Alveolata</taxon>
        <taxon>Ciliophora</taxon>
        <taxon>Intramacronucleata</taxon>
        <taxon>Oligohymenophorea</taxon>
        <taxon>Peniculida</taxon>
        <taxon>Parameciidae</taxon>
        <taxon>Paramecium</taxon>
    </lineage>
</organism>
<evidence type="ECO:0000313" key="2">
    <source>
        <dbReference type="Proteomes" id="UP000688137"/>
    </source>
</evidence>
<protein>
    <submittedName>
        <fullName evidence="1">Uncharacterized protein</fullName>
    </submittedName>
</protein>